<feature type="compositionally biased region" description="Low complexity" evidence="3">
    <location>
        <begin position="277"/>
        <end position="291"/>
    </location>
</feature>
<feature type="region of interest" description="Disordered" evidence="3">
    <location>
        <begin position="79"/>
        <end position="111"/>
    </location>
</feature>
<feature type="compositionally biased region" description="Polar residues" evidence="3">
    <location>
        <begin position="95"/>
        <end position="107"/>
    </location>
</feature>
<keyword evidence="1" id="KW-0051">Antiviral defense</keyword>
<evidence type="ECO:0000256" key="3">
    <source>
        <dbReference type="SAM" id="MobiDB-lite"/>
    </source>
</evidence>
<name>A0A179B446_9ACTO</name>
<dbReference type="EMBL" id="LVZK01000001">
    <property type="protein sequence ID" value="OAP86220.1"/>
    <property type="molecule type" value="Genomic_DNA"/>
</dbReference>
<evidence type="ECO:0000256" key="2">
    <source>
        <dbReference type="ARBA" id="ARBA00093789"/>
    </source>
</evidence>
<evidence type="ECO:0000313" key="5">
    <source>
        <dbReference type="EMBL" id="OAP86220.1"/>
    </source>
</evidence>
<evidence type="ECO:0000259" key="4">
    <source>
        <dbReference type="Pfam" id="PF03787"/>
    </source>
</evidence>
<evidence type="ECO:0000256" key="1">
    <source>
        <dbReference type="ARBA" id="ARBA00023118"/>
    </source>
</evidence>
<feature type="region of interest" description="Disordered" evidence="3">
    <location>
        <begin position="125"/>
        <end position="158"/>
    </location>
</feature>
<dbReference type="AlphaFoldDB" id="A0A179B446"/>
<accession>A0A179B446</accession>
<organism evidence="5 6">
    <name type="scientific">Peptidiphaga gingivicola</name>
    <dbReference type="NCBI Taxonomy" id="2741497"/>
    <lineage>
        <taxon>Bacteria</taxon>
        <taxon>Bacillati</taxon>
        <taxon>Actinomycetota</taxon>
        <taxon>Actinomycetes</taxon>
        <taxon>Actinomycetales</taxon>
        <taxon>Actinomycetaceae</taxon>
        <taxon>Peptidiphaga</taxon>
    </lineage>
</organism>
<feature type="compositionally biased region" description="Basic and acidic residues" evidence="3">
    <location>
        <begin position="362"/>
        <end position="371"/>
    </location>
</feature>
<dbReference type="PANTHER" id="PTHR35579:SF3">
    <property type="entry name" value="CRISPR SYSTEM CMS ENDORIBONUCLEASE CSM3"/>
    <property type="match status" value="1"/>
</dbReference>
<feature type="compositionally biased region" description="Basic and acidic residues" evidence="3">
    <location>
        <begin position="751"/>
        <end position="765"/>
    </location>
</feature>
<feature type="region of interest" description="Disordered" evidence="3">
    <location>
        <begin position="358"/>
        <end position="402"/>
    </location>
</feature>
<keyword evidence="6" id="KW-1185">Reference proteome</keyword>
<dbReference type="Proteomes" id="UP000078368">
    <property type="component" value="Unassembled WGS sequence"/>
</dbReference>
<feature type="compositionally biased region" description="Basic and acidic residues" evidence="3">
    <location>
        <begin position="780"/>
        <end position="795"/>
    </location>
</feature>
<reference evidence="5 6" key="1">
    <citation type="submission" date="2016-04" db="EMBL/GenBank/DDBJ databases">
        <title>Peptidophaga gingivicola gen. nov., sp. nov., isolated from human subgingival plaque.</title>
        <authorList>
            <person name="Beall C.J."/>
            <person name="Mokrzan E.M."/>
            <person name="Griffen A.L."/>
            <person name="Leys E.J."/>
        </authorList>
    </citation>
    <scope>NUCLEOTIDE SEQUENCE [LARGE SCALE GENOMIC DNA]</scope>
    <source>
        <strain evidence="5 6">BA112</strain>
    </source>
</reference>
<feature type="region of interest" description="Disordered" evidence="3">
    <location>
        <begin position="261"/>
        <end position="307"/>
    </location>
</feature>
<dbReference type="PANTHER" id="PTHR35579">
    <property type="entry name" value="CRISPR SYSTEM CMS ENDORIBONUCLEASE CSM3"/>
    <property type="match status" value="1"/>
</dbReference>
<comment type="subunit">
    <text evidence="2">Part of the Csm effector complex that includes Cas10, Csm2, Csm3, Csm4 and Csm5.</text>
</comment>
<feature type="domain" description="CRISPR type III-associated protein" evidence="4">
    <location>
        <begin position="7"/>
        <end position="244"/>
    </location>
</feature>
<sequence length="911" mass="96335">MNSIPVTIRFTSDWGVGTGTGYAGGVDSVVEVDENNRPVVCGTAVTGVIREQALTVARALDGGRSGRWHDFIGSLFGGAPNFGDADEDRDRDDPTGQSDKPSTSADQTVPRAIVFSDAHICEEAKAPDGAEANTKADAEVAGNRNPAENSGVSRDDDTAKVTEVVSVSIDEKTGTAKPDHFRIIERAPACVLKGRVDFVDPEIWNESQDKTANQIDAAKFVLALAGTLVPAIGSEKTNGDGRCEITVGDFLDDVGLSARGDDGGDSLAVKNGEFGDSEAGGSADSGEGDSACSDEDDSACSDEDADRSLSPVEIHAKAAHAACKEWLQEKLKELEETGSPSKAPDAVRVSASGESPCIGCAEKADPSKQAEPKGQADQQGQAESKEQADGRQADGRADSPSYRSFDLNIELKTPVVSYEVPMSNEVRSLDFLRGTVVLAWVHSRLRAKFPADETIRNAVVNGELFVSDATACVGGVRGRPVPMVFSYPKVVPSESGGRPDQSTRELWNRLVSKEPEDVHVPVRSGYIFDFGDGESGKPRYGTGAPPVTGRQSTAHDAVRGTAKDGQLFLVRALAAGLTLQSTVTITESLYKHRPTAANNLCEHQPGEPRNETRQVSQRTLGEMLPEILQGQARLGSRRLAGTFGLAECKTTEKYASDGAAAARSDAVGGNGTPAGGNAAAGNGAIADVHVRANLDDNANTGNTDGWDSEGATTIWFTSDLLLRSPSLGAAGSSTDIIDAFNRSDAFNSADARIEPFSPEKTRKDGTAASKQGANNGMTPPKRDASTSSSKCDDGTLPKQDASDCEGDHRYRAGLRYRRVDSWSAAEGQPRATRLAVQAGSVLKVCLGDKIEQRRKALAALRELETVGIGELRAQGFGRFVVGDPLLSIRDNDGKGFHVKLLHSNDFLSDEK</sequence>
<comment type="caution">
    <text evidence="5">The sequence shown here is derived from an EMBL/GenBank/DDBJ whole genome shotgun (WGS) entry which is preliminary data.</text>
</comment>
<feature type="compositionally biased region" description="Acidic residues" evidence="3">
    <location>
        <begin position="292"/>
        <end position="305"/>
    </location>
</feature>
<dbReference type="Gene3D" id="2.60.40.4350">
    <property type="match status" value="1"/>
</dbReference>
<dbReference type="OrthoDB" id="3732561at2"/>
<dbReference type="InterPro" id="IPR005537">
    <property type="entry name" value="RAMP_III_fam"/>
</dbReference>
<dbReference type="InterPro" id="IPR052216">
    <property type="entry name" value="CRISPR_Csm3_endoribonuclease"/>
</dbReference>
<gene>
    <name evidence="5" type="ORF">A4H34_03355</name>
</gene>
<feature type="compositionally biased region" description="Basic and acidic residues" evidence="3">
    <location>
        <begin position="383"/>
        <end position="397"/>
    </location>
</feature>
<feature type="compositionally biased region" description="Polar residues" evidence="3">
    <location>
        <begin position="768"/>
        <end position="777"/>
    </location>
</feature>
<dbReference type="RefSeq" id="WP_064231074.1">
    <property type="nucleotide sequence ID" value="NZ_LVZK01000001.1"/>
</dbReference>
<proteinExistence type="predicted"/>
<feature type="compositionally biased region" description="Basic and acidic residues" evidence="3">
    <location>
        <begin position="125"/>
        <end position="138"/>
    </location>
</feature>
<dbReference type="Pfam" id="PF03787">
    <property type="entry name" value="RAMPs"/>
    <property type="match status" value="1"/>
</dbReference>
<dbReference type="STRING" id="1823756.A4H34_03355"/>
<feature type="region of interest" description="Disordered" evidence="3">
    <location>
        <begin position="751"/>
        <end position="804"/>
    </location>
</feature>
<dbReference type="GO" id="GO:0051607">
    <property type="term" value="P:defense response to virus"/>
    <property type="evidence" value="ECO:0007669"/>
    <property type="project" value="UniProtKB-KW"/>
</dbReference>
<protein>
    <recommendedName>
        <fullName evidence="4">CRISPR type III-associated protein domain-containing protein</fullName>
    </recommendedName>
</protein>
<evidence type="ECO:0000313" key="6">
    <source>
        <dbReference type="Proteomes" id="UP000078368"/>
    </source>
</evidence>